<sequence length="425" mass="46959">MSNQQEKEDPLFQALPPLPKRPEWSTMLPESNPPASISRPIRPSLSFVTNDAPIARRRSPAAHLDTPNLEVSDHVEPGHNRSTYSRSLYGPSRGRNTLPGRPRDAHDPYGMSRYHAIHNNARTSYSVNNNTTLNGFPACNPLPDTPAFAHSIHGYPTQYALRSAPFEWNQDGSPGHPYPYSNYLQGQPIASPAAASVAVPTTRITPARMTPAPAPDPPTASGALATRSRSTRSRARKQSTSTAKSQPIRSTRSIRSRARKQSTSTAKSQPIRSTRSTRSRATKQSTSTAKSAPEEEEEDVPWHDRSEYGCDRRKMKEEELAQARPGYGTLIVRKECFKNAAPGAIKPVECTMTESEFVWTSRGAEGAKQRKIFYARSRVALEDRLKAKERMDAMFAKQRAAGILAGFPGNMRLEDRFPIVSLAAA</sequence>
<reference evidence="3" key="1">
    <citation type="journal article" date="2011" name="PLoS Genet.">
        <title>Genomic analysis of the necrotrophic fungal pathogens Sclerotinia sclerotiorum and Botrytis cinerea.</title>
        <authorList>
            <person name="Amselem J."/>
            <person name="Cuomo C.A."/>
            <person name="van Kan J.A."/>
            <person name="Viaud M."/>
            <person name="Benito E.P."/>
            <person name="Couloux A."/>
            <person name="Coutinho P.M."/>
            <person name="de Vries R.P."/>
            <person name="Dyer P.S."/>
            <person name="Fillinger S."/>
            <person name="Fournier E."/>
            <person name="Gout L."/>
            <person name="Hahn M."/>
            <person name="Kohn L."/>
            <person name="Lapalu N."/>
            <person name="Plummer K.M."/>
            <person name="Pradier J.M."/>
            <person name="Quevillon E."/>
            <person name="Sharon A."/>
            <person name="Simon A."/>
            <person name="ten Have A."/>
            <person name="Tudzynski B."/>
            <person name="Tudzynski P."/>
            <person name="Wincker P."/>
            <person name="Andrew M."/>
            <person name="Anthouard V."/>
            <person name="Beever R.E."/>
            <person name="Beffa R."/>
            <person name="Benoit I."/>
            <person name="Bouzid O."/>
            <person name="Brault B."/>
            <person name="Chen Z."/>
            <person name="Choquer M."/>
            <person name="Collemare J."/>
            <person name="Cotton P."/>
            <person name="Danchin E.G."/>
            <person name="Da Silva C."/>
            <person name="Gautier A."/>
            <person name="Giraud C."/>
            <person name="Giraud T."/>
            <person name="Gonzalez C."/>
            <person name="Grossetete S."/>
            <person name="Guldener U."/>
            <person name="Henrissat B."/>
            <person name="Howlett B.J."/>
            <person name="Kodira C."/>
            <person name="Kretschmer M."/>
            <person name="Lappartient A."/>
            <person name="Leroch M."/>
            <person name="Levis C."/>
            <person name="Mauceli E."/>
            <person name="Neuveglise C."/>
            <person name="Oeser B."/>
            <person name="Pearson M."/>
            <person name="Poulain J."/>
            <person name="Poussereau N."/>
            <person name="Quesneville H."/>
            <person name="Rascle C."/>
            <person name="Schumacher J."/>
            <person name="Segurens B."/>
            <person name="Sexton A."/>
            <person name="Silva E."/>
            <person name="Sirven C."/>
            <person name="Soanes D.M."/>
            <person name="Talbot N.J."/>
            <person name="Templeton M."/>
            <person name="Yandava C."/>
            <person name="Yarden O."/>
            <person name="Zeng Q."/>
            <person name="Rollins J.A."/>
            <person name="Lebrun M.H."/>
            <person name="Dickman M."/>
        </authorList>
    </citation>
    <scope>NUCLEOTIDE SEQUENCE [LARGE SCALE GENOMIC DNA]</scope>
    <source>
        <strain evidence="3">T4</strain>
    </source>
</reference>
<gene>
    <name evidence="2" type="ORF">BofuT4_P070710.1</name>
</gene>
<name>G2XQA7_BOTF4</name>
<protein>
    <submittedName>
        <fullName evidence="2">Uncharacterized protein</fullName>
    </submittedName>
</protein>
<dbReference type="AlphaFoldDB" id="G2XQA7"/>
<feature type="compositionally biased region" description="Basic and acidic residues" evidence="1">
    <location>
        <begin position="1"/>
        <end position="10"/>
    </location>
</feature>
<feature type="compositionally biased region" description="Low complexity" evidence="1">
    <location>
        <begin position="238"/>
        <end position="251"/>
    </location>
</feature>
<feature type="compositionally biased region" description="Low complexity" evidence="1">
    <location>
        <begin position="282"/>
        <end position="291"/>
    </location>
</feature>
<feature type="compositionally biased region" description="Basic and acidic residues" evidence="1">
    <location>
        <begin position="300"/>
        <end position="309"/>
    </location>
</feature>
<feature type="region of interest" description="Disordered" evidence="1">
    <location>
        <begin position="1"/>
        <end position="44"/>
    </location>
</feature>
<accession>G2XQA7</accession>
<feature type="compositionally biased region" description="Polar residues" evidence="1">
    <location>
        <begin position="261"/>
        <end position="271"/>
    </location>
</feature>
<dbReference type="EMBL" id="FQ790251">
    <property type="protein sequence ID" value="CCD42995.1"/>
    <property type="molecule type" value="Genomic_DNA"/>
</dbReference>
<dbReference type="HOGENOM" id="CLU_685101_0_0_1"/>
<feature type="compositionally biased region" description="Low complexity" evidence="1">
    <location>
        <begin position="219"/>
        <end position="228"/>
    </location>
</feature>
<proteinExistence type="predicted"/>
<dbReference type="InParanoid" id="G2XQA7"/>
<evidence type="ECO:0000256" key="1">
    <source>
        <dbReference type="SAM" id="MobiDB-lite"/>
    </source>
</evidence>
<feature type="region of interest" description="Disordered" evidence="1">
    <location>
        <begin position="206"/>
        <end position="309"/>
    </location>
</feature>
<dbReference type="Proteomes" id="UP000008177">
    <property type="component" value="Unplaced contigs"/>
</dbReference>
<evidence type="ECO:0000313" key="3">
    <source>
        <dbReference type="Proteomes" id="UP000008177"/>
    </source>
</evidence>
<feature type="region of interest" description="Disordered" evidence="1">
    <location>
        <begin position="58"/>
        <end position="105"/>
    </location>
</feature>
<feature type="compositionally biased region" description="Low complexity" evidence="1">
    <location>
        <begin position="33"/>
        <end position="44"/>
    </location>
</feature>
<evidence type="ECO:0000313" key="2">
    <source>
        <dbReference type="EMBL" id="CCD42995.1"/>
    </source>
</evidence>
<dbReference type="OrthoDB" id="3558519at2759"/>
<organism evidence="2 3">
    <name type="scientific">Botryotinia fuckeliana (strain T4)</name>
    <name type="common">Noble rot fungus</name>
    <name type="synonym">Botrytis cinerea</name>
    <dbReference type="NCBI Taxonomy" id="999810"/>
    <lineage>
        <taxon>Eukaryota</taxon>
        <taxon>Fungi</taxon>
        <taxon>Dikarya</taxon>
        <taxon>Ascomycota</taxon>
        <taxon>Pezizomycotina</taxon>
        <taxon>Leotiomycetes</taxon>
        <taxon>Helotiales</taxon>
        <taxon>Sclerotiniaceae</taxon>
        <taxon>Botrytis</taxon>
    </lineage>
</organism>